<dbReference type="EMBL" id="KZ305023">
    <property type="protein sequence ID" value="PIA57647.1"/>
    <property type="molecule type" value="Genomic_DNA"/>
</dbReference>
<dbReference type="AlphaFoldDB" id="A0A2G5EPV9"/>
<proteinExistence type="predicted"/>
<evidence type="ECO:0000313" key="3">
    <source>
        <dbReference type="Proteomes" id="UP000230069"/>
    </source>
</evidence>
<dbReference type="InterPro" id="IPR050796">
    <property type="entry name" value="SCF_F-box_component"/>
</dbReference>
<dbReference type="PANTHER" id="PTHR31672">
    <property type="entry name" value="BNACNNG10540D PROTEIN"/>
    <property type="match status" value="1"/>
</dbReference>
<dbReference type="SMART" id="SM00256">
    <property type="entry name" value="FBOX"/>
    <property type="match status" value="1"/>
</dbReference>
<feature type="domain" description="F-box" evidence="1">
    <location>
        <begin position="19"/>
        <end position="65"/>
    </location>
</feature>
<reference evidence="2 3" key="1">
    <citation type="submission" date="2017-09" db="EMBL/GenBank/DDBJ databases">
        <title>WGS assembly of Aquilegia coerulea Goldsmith.</title>
        <authorList>
            <person name="Hodges S."/>
            <person name="Kramer E."/>
            <person name="Nordborg M."/>
            <person name="Tomkins J."/>
            <person name="Borevitz J."/>
            <person name="Derieg N."/>
            <person name="Yan J."/>
            <person name="Mihaltcheva S."/>
            <person name="Hayes R.D."/>
            <person name="Rokhsar D."/>
        </authorList>
    </citation>
    <scope>NUCLEOTIDE SEQUENCE [LARGE SCALE GENOMIC DNA]</scope>
    <source>
        <strain evidence="3">cv. Goldsmith</strain>
    </source>
</reference>
<dbReference type="CDD" id="cd22157">
    <property type="entry name" value="F-box_AtFBW1-like"/>
    <property type="match status" value="1"/>
</dbReference>
<dbReference type="Gene3D" id="1.20.1280.50">
    <property type="match status" value="1"/>
</dbReference>
<keyword evidence="3" id="KW-1185">Reference proteome</keyword>
<protein>
    <recommendedName>
        <fullName evidence="1">F-box domain-containing protein</fullName>
    </recommendedName>
</protein>
<organism evidence="2 3">
    <name type="scientific">Aquilegia coerulea</name>
    <name type="common">Rocky mountain columbine</name>
    <dbReference type="NCBI Taxonomy" id="218851"/>
    <lineage>
        <taxon>Eukaryota</taxon>
        <taxon>Viridiplantae</taxon>
        <taxon>Streptophyta</taxon>
        <taxon>Embryophyta</taxon>
        <taxon>Tracheophyta</taxon>
        <taxon>Spermatophyta</taxon>
        <taxon>Magnoliopsida</taxon>
        <taxon>Ranunculales</taxon>
        <taxon>Ranunculaceae</taxon>
        <taxon>Thalictroideae</taxon>
        <taxon>Aquilegia</taxon>
    </lineage>
</organism>
<dbReference type="PANTHER" id="PTHR31672:SF13">
    <property type="entry name" value="F-BOX PROTEIN CPR30-LIKE"/>
    <property type="match status" value="1"/>
</dbReference>
<accession>A0A2G5EPV9</accession>
<name>A0A2G5EPV9_AQUCA</name>
<dbReference type="PROSITE" id="PS50181">
    <property type="entry name" value="FBOX"/>
    <property type="match status" value="1"/>
</dbReference>
<dbReference type="SUPFAM" id="SSF81383">
    <property type="entry name" value="F-box domain"/>
    <property type="match status" value="1"/>
</dbReference>
<dbReference type="InterPro" id="IPR001810">
    <property type="entry name" value="F-box_dom"/>
</dbReference>
<dbReference type="InParanoid" id="A0A2G5EPV9"/>
<gene>
    <name evidence="2" type="ORF">AQUCO_00600403v1</name>
</gene>
<dbReference type="Proteomes" id="UP000230069">
    <property type="component" value="Unassembled WGS sequence"/>
</dbReference>
<evidence type="ECO:0000259" key="1">
    <source>
        <dbReference type="PROSITE" id="PS50181"/>
    </source>
</evidence>
<sequence>MHECRQGGSRSVTAKLLLRNNNILIPEDLVIEILLWLPVKSLVRFRCVCKFWEHLLTTNLNFTGLYYDRQF</sequence>
<dbReference type="OrthoDB" id="1935964at2759"/>
<evidence type="ECO:0000313" key="2">
    <source>
        <dbReference type="EMBL" id="PIA57647.1"/>
    </source>
</evidence>
<dbReference type="Pfam" id="PF00646">
    <property type="entry name" value="F-box"/>
    <property type="match status" value="1"/>
</dbReference>
<dbReference type="InterPro" id="IPR036047">
    <property type="entry name" value="F-box-like_dom_sf"/>
</dbReference>